<feature type="compositionally biased region" description="Polar residues" evidence="16">
    <location>
        <begin position="818"/>
        <end position="835"/>
    </location>
</feature>
<keyword evidence="5" id="KW-0156">Chromatin regulator</keyword>
<evidence type="ECO:0000256" key="12">
    <source>
        <dbReference type="ARBA" id="ARBA00029670"/>
    </source>
</evidence>
<organism evidence="19 20">
    <name type="scientific">Lachancea dasiensis</name>
    <dbReference type="NCBI Taxonomy" id="1072105"/>
    <lineage>
        <taxon>Eukaryota</taxon>
        <taxon>Fungi</taxon>
        <taxon>Dikarya</taxon>
        <taxon>Ascomycota</taxon>
        <taxon>Saccharomycotina</taxon>
        <taxon>Saccharomycetes</taxon>
        <taxon>Saccharomycetales</taxon>
        <taxon>Saccharomycetaceae</taxon>
        <taxon>Lachancea</taxon>
    </lineage>
</organism>
<dbReference type="InterPro" id="IPR009057">
    <property type="entry name" value="Homeodomain-like_sf"/>
</dbReference>
<evidence type="ECO:0000259" key="17">
    <source>
        <dbReference type="PROSITE" id="PS50090"/>
    </source>
</evidence>
<dbReference type="STRING" id="1266660.A0A1G4ISI9"/>
<protein>
    <recommendedName>
        <fullName evidence="3">Chromatin modification-related protein EAF1</fullName>
    </recommendedName>
    <alternativeName>
        <fullName evidence="14">Chromatin modification-related protein eaf1</fullName>
    </alternativeName>
    <alternativeName>
        <fullName evidence="13 15">ESA1-associated factor 1</fullName>
    </alternativeName>
    <alternativeName>
        <fullName evidence="12">Vacuolar import and degradation protein 21</fullName>
    </alternativeName>
</protein>
<dbReference type="PROSITE" id="PS50090">
    <property type="entry name" value="MYB_LIKE"/>
    <property type="match status" value="1"/>
</dbReference>
<evidence type="ECO:0000256" key="16">
    <source>
        <dbReference type="SAM" id="MobiDB-lite"/>
    </source>
</evidence>
<dbReference type="PANTHER" id="PTHR46459">
    <property type="entry name" value="E1A-BINDING PROTEIN P400-RELATED"/>
    <property type="match status" value="1"/>
</dbReference>
<evidence type="ECO:0000256" key="10">
    <source>
        <dbReference type="ARBA" id="ARBA00023242"/>
    </source>
</evidence>
<dbReference type="InterPro" id="IPR001005">
    <property type="entry name" value="SANT/Myb"/>
</dbReference>
<dbReference type="GO" id="GO:0003682">
    <property type="term" value="F:chromatin binding"/>
    <property type="evidence" value="ECO:0007669"/>
    <property type="project" value="TreeGrafter"/>
</dbReference>
<evidence type="ECO:0000313" key="19">
    <source>
        <dbReference type="EMBL" id="SCU79768.1"/>
    </source>
</evidence>
<feature type="region of interest" description="Disordered" evidence="16">
    <location>
        <begin position="784"/>
        <end position="891"/>
    </location>
</feature>
<dbReference type="InterPro" id="IPR014012">
    <property type="entry name" value="HSA_dom"/>
</dbReference>
<evidence type="ECO:0000256" key="8">
    <source>
        <dbReference type="ARBA" id="ARBA00023163"/>
    </source>
</evidence>
<keyword evidence="4" id="KW-0227">DNA damage</keyword>
<feature type="region of interest" description="Disordered" evidence="16">
    <location>
        <begin position="724"/>
        <end position="761"/>
    </location>
</feature>
<keyword evidence="20" id="KW-1185">Reference proteome</keyword>
<dbReference type="GO" id="GO:0035267">
    <property type="term" value="C:NuA4 histone acetyltransferase complex"/>
    <property type="evidence" value="ECO:0007669"/>
    <property type="project" value="EnsemblFungi"/>
</dbReference>
<feature type="domain" description="Myb-like" evidence="17">
    <location>
        <begin position="604"/>
        <end position="658"/>
    </location>
</feature>
<dbReference type="SMART" id="SM00717">
    <property type="entry name" value="SANT"/>
    <property type="match status" value="1"/>
</dbReference>
<dbReference type="Gene3D" id="1.10.10.60">
    <property type="entry name" value="Homeodomain-like"/>
    <property type="match status" value="1"/>
</dbReference>
<evidence type="ECO:0000256" key="5">
    <source>
        <dbReference type="ARBA" id="ARBA00022853"/>
    </source>
</evidence>
<dbReference type="GO" id="GO:0006281">
    <property type="term" value="P:DNA repair"/>
    <property type="evidence" value="ECO:0007669"/>
    <property type="project" value="UniProtKB-KW"/>
</dbReference>
<sequence length="891" mass="102700">MAKPDRYASPDDGSKLNQLIGERNRLITELYCVSRIQDFLHITDEQLLASQINEFLDLHDIRKGYRFDSNSLPRFTQSDPPSEKKPAKSKSSTPVDNTKRDREYGRHDKDDNRRAPEGDKESAKDGRGILVRDVRSKSYTSPHSQKKEDGVGSEMSNVNQSGTHGETHETYGQSDMKRLREDEITPRMIEEQCRVPESQLVSPSSTPSVPYNVAKRQKLSILSAERKENRRKPSRRTNYLIRQLRHEPDEGQKLFDQNNLNARESVYLVMKENIPSIIPQATPLSELKFNSQTLPLIKLIPAAHKVLTSEIMNSALNECRIAVVSSRIEELRRSGLWSLRQPKKFLDPWDQLKDVETHWGTLLEEAKWLFYDFDEFNKYKRAACFTMAQAVMDFWNYGQVCCIRRAPIKHIETEQDSSKIASETTEENCDTKEAPLQVCEADFSLYPHRDTTNESVNVELLLKRPDPSQEIPALDIPTVNTEVYAEDIKKRTSPFKLHISFDDFGLVERKILDDVPIYSGITNKEASDNERSNICFEPISKSTVLLDDDHYLKIAERQIIEEEPSLIPFSKRRGMFYGNRRSHYLRPPIAPSLRYLRCRTPTIWLPQDDQNLVKNINTYAYNWELISAHMSSRSTRSYCSNIERRTPWQCFERFIQLNEKFQFIDMKGPRAHNAQLWLIEAHKLQQQQKRRISPLGVGEESIQRGHKRLRWASMFEAMRKCIKKRENAPRPNPAQPRKPLDCKNTTVPTPAEMSQLKAQRDDALRRDIQMRRLAKQKLQAAAMSQVVSNSLGPPPQSSPSSVQRRPANNGLGPGRINSADSNMRVTTQIPKQSPVKQYPKAFENEYKVPVSRQKQTNKPAQSHGEKLNKELSTEKIVSPTPQEILQKLQGK</sequence>
<dbReference type="PROSITE" id="PS51204">
    <property type="entry name" value="HSA"/>
    <property type="match status" value="1"/>
</dbReference>
<comment type="function">
    <text evidence="11">Component of the NuA4 histone acetyltransferase complex which is involved in transcriptional activation of selected genes principally by acetylation of nucleosomal histone H4 and H2A. The NuA4 complex is also involved in DNA repair.</text>
</comment>
<dbReference type="FunFam" id="1.10.10.60:FF:000484">
    <property type="entry name" value="Chromatin modification-related protein EAF1"/>
    <property type="match status" value="1"/>
</dbReference>
<dbReference type="Pfam" id="PF07529">
    <property type="entry name" value="HSA"/>
    <property type="match status" value="1"/>
</dbReference>
<gene>
    <name evidence="19" type="ORF">LADA_0B03048G</name>
</gene>
<dbReference type="AlphaFoldDB" id="A0A1G4ISI9"/>
<dbReference type="SMART" id="SM00573">
    <property type="entry name" value="HSA"/>
    <property type="match status" value="1"/>
</dbReference>
<keyword evidence="7" id="KW-0010">Activator</keyword>
<reference evidence="20" key="1">
    <citation type="submission" date="2016-03" db="EMBL/GenBank/DDBJ databases">
        <authorList>
            <person name="Devillers H."/>
        </authorList>
    </citation>
    <scope>NUCLEOTIDE SEQUENCE [LARGE SCALE GENOMIC DNA]</scope>
</reference>
<feature type="region of interest" description="Disordered" evidence="16">
    <location>
        <begin position="68"/>
        <end position="178"/>
    </location>
</feature>
<evidence type="ECO:0000313" key="20">
    <source>
        <dbReference type="Proteomes" id="UP000190274"/>
    </source>
</evidence>
<dbReference type="Proteomes" id="UP000190274">
    <property type="component" value="Chromosome B"/>
</dbReference>
<feature type="compositionally biased region" description="Basic and acidic residues" evidence="16">
    <location>
        <begin position="97"/>
        <end position="136"/>
    </location>
</feature>
<dbReference type="Pfam" id="PF13921">
    <property type="entry name" value="Myb_DNA-bind_6"/>
    <property type="match status" value="1"/>
</dbReference>
<name>A0A1G4ISI9_9SACH</name>
<feature type="compositionally biased region" description="Basic and acidic residues" evidence="16">
    <location>
        <begin position="165"/>
        <end position="178"/>
    </location>
</feature>
<dbReference type="GO" id="GO:0005634">
    <property type="term" value="C:nucleus"/>
    <property type="evidence" value="ECO:0007669"/>
    <property type="project" value="UniProtKB-SubCell"/>
</dbReference>
<keyword evidence="6" id="KW-0805">Transcription regulation</keyword>
<feature type="compositionally biased region" description="Polar residues" evidence="16">
    <location>
        <begin position="68"/>
        <end position="79"/>
    </location>
</feature>
<keyword evidence="9" id="KW-0234">DNA repair</keyword>
<evidence type="ECO:0000256" key="9">
    <source>
        <dbReference type="ARBA" id="ARBA00023204"/>
    </source>
</evidence>
<evidence type="ECO:0000256" key="1">
    <source>
        <dbReference type="ARBA" id="ARBA00004123"/>
    </source>
</evidence>
<comment type="similarity">
    <text evidence="2">Belongs to the EAF1 family.</text>
</comment>
<evidence type="ECO:0000256" key="2">
    <source>
        <dbReference type="ARBA" id="ARBA00008913"/>
    </source>
</evidence>
<evidence type="ECO:0000256" key="6">
    <source>
        <dbReference type="ARBA" id="ARBA00023015"/>
    </source>
</evidence>
<dbReference type="OrthoDB" id="5364245at2759"/>
<accession>A0A1G4ISI9</accession>
<dbReference type="GO" id="GO:0065003">
    <property type="term" value="P:protein-containing complex assembly"/>
    <property type="evidence" value="ECO:0007669"/>
    <property type="project" value="EnsemblFungi"/>
</dbReference>
<feature type="domain" description="HSA" evidence="18">
    <location>
        <begin position="346"/>
        <end position="422"/>
    </location>
</feature>
<evidence type="ECO:0000256" key="4">
    <source>
        <dbReference type="ARBA" id="ARBA00022763"/>
    </source>
</evidence>
<dbReference type="GO" id="GO:0006325">
    <property type="term" value="P:chromatin organization"/>
    <property type="evidence" value="ECO:0007669"/>
    <property type="project" value="UniProtKB-KW"/>
</dbReference>
<keyword evidence="8" id="KW-0804">Transcription</keyword>
<evidence type="ECO:0000256" key="11">
    <source>
        <dbReference type="ARBA" id="ARBA00025178"/>
    </source>
</evidence>
<dbReference type="SUPFAM" id="SSF46689">
    <property type="entry name" value="Homeodomain-like"/>
    <property type="match status" value="1"/>
</dbReference>
<comment type="subcellular location">
    <subcellularLocation>
        <location evidence="1">Nucleus</location>
    </subcellularLocation>
</comment>
<evidence type="ECO:0000256" key="13">
    <source>
        <dbReference type="ARBA" id="ARBA00032084"/>
    </source>
</evidence>
<dbReference type="CDD" id="cd00167">
    <property type="entry name" value="SANT"/>
    <property type="match status" value="1"/>
</dbReference>
<keyword evidence="10" id="KW-0539">Nucleus</keyword>
<dbReference type="PANTHER" id="PTHR46459:SF1">
    <property type="entry name" value="E1A-BINDING PROTEIN P400"/>
    <property type="match status" value="1"/>
</dbReference>
<evidence type="ECO:0000256" key="3">
    <source>
        <dbReference type="ARBA" id="ARBA00018561"/>
    </source>
</evidence>
<feature type="compositionally biased region" description="Polar residues" evidence="16">
    <location>
        <begin position="154"/>
        <end position="164"/>
    </location>
</feature>
<proteinExistence type="inferred from homology"/>
<feature type="compositionally biased region" description="Basic and acidic residues" evidence="16">
    <location>
        <begin position="863"/>
        <end position="873"/>
    </location>
</feature>
<evidence type="ECO:0000256" key="15">
    <source>
        <dbReference type="ARBA" id="ARBA00082479"/>
    </source>
</evidence>
<evidence type="ECO:0000256" key="7">
    <source>
        <dbReference type="ARBA" id="ARBA00023159"/>
    </source>
</evidence>
<evidence type="ECO:0000259" key="18">
    <source>
        <dbReference type="PROSITE" id="PS51204"/>
    </source>
</evidence>
<evidence type="ECO:0000256" key="14">
    <source>
        <dbReference type="ARBA" id="ARBA00072841"/>
    </source>
</evidence>
<dbReference type="EMBL" id="LT598456">
    <property type="protein sequence ID" value="SCU79768.1"/>
    <property type="molecule type" value="Genomic_DNA"/>
</dbReference>